<feature type="non-terminal residue" evidence="7">
    <location>
        <position position="201"/>
    </location>
</feature>
<keyword evidence="8" id="KW-1185">Reference proteome</keyword>
<keyword evidence="3 5" id="KW-1133">Transmembrane helix</keyword>
<proteinExistence type="predicted"/>
<feature type="transmembrane region" description="Helical" evidence="5">
    <location>
        <begin position="69"/>
        <end position="91"/>
    </location>
</feature>
<dbReference type="PANTHER" id="PTHR22950:SF494">
    <property type="entry name" value="GH04538P"/>
    <property type="match status" value="1"/>
</dbReference>
<comment type="subcellular location">
    <subcellularLocation>
        <location evidence="1">Membrane</location>
        <topology evidence="1">Multi-pass membrane protein</topology>
    </subcellularLocation>
</comment>
<reference evidence="7" key="1">
    <citation type="submission" date="2021-12" db="EMBL/GenBank/DDBJ databases">
        <authorList>
            <person name="Martin H S."/>
        </authorList>
    </citation>
    <scope>NUCLEOTIDE SEQUENCE</scope>
</reference>
<dbReference type="GO" id="GO:0015179">
    <property type="term" value="F:L-amino acid transmembrane transporter activity"/>
    <property type="evidence" value="ECO:0007669"/>
    <property type="project" value="TreeGrafter"/>
</dbReference>
<dbReference type="Pfam" id="PF01490">
    <property type="entry name" value="Aa_trans"/>
    <property type="match status" value="1"/>
</dbReference>
<keyword evidence="2 5" id="KW-0812">Transmembrane</keyword>
<keyword evidence="4 5" id="KW-0472">Membrane</keyword>
<organism evidence="7 8">
    <name type="scientific">Brenthis ino</name>
    <name type="common">lesser marbled fritillary</name>
    <dbReference type="NCBI Taxonomy" id="405034"/>
    <lineage>
        <taxon>Eukaryota</taxon>
        <taxon>Metazoa</taxon>
        <taxon>Ecdysozoa</taxon>
        <taxon>Arthropoda</taxon>
        <taxon>Hexapoda</taxon>
        <taxon>Insecta</taxon>
        <taxon>Pterygota</taxon>
        <taxon>Neoptera</taxon>
        <taxon>Endopterygota</taxon>
        <taxon>Lepidoptera</taxon>
        <taxon>Glossata</taxon>
        <taxon>Ditrysia</taxon>
        <taxon>Papilionoidea</taxon>
        <taxon>Nymphalidae</taxon>
        <taxon>Heliconiinae</taxon>
        <taxon>Argynnini</taxon>
        <taxon>Brenthis</taxon>
    </lineage>
</organism>
<dbReference type="OrthoDB" id="1684102at2759"/>
<dbReference type="PANTHER" id="PTHR22950">
    <property type="entry name" value="AMINO ACID TRANSPORTER"/>
    <property type="match status" value="1"/>
</dbReference>
<dbReference type="InterPro" id="IPR013057">
    <property type="entry name" value="AA_transpt_TM"/>
</dbReference>
<evidence type="ECO:0000259" key="6">
    <source>
        <dbReference type="Pfam" id="PF01490"/>
    </source>
</evidence>
<accession>A0A8J9UDM9</accession>
<feature type="domain" description="Amino acid transporter transmembrane" evidence="6">
    <location>
        <begin position="2"/>
        <end position="194"/>
    </location>
</feature>
<gene>
    <name evidence="7" type="ORF">BINO364_LOCUS4070</name>
</gene>
<evidence type="ECO:0000256" key="1">
    <source>
        <dbReference type="ARBA" id="ARBA00004141"/>
    </source>
</evidence>
<evidence type="ECO:0000256" key="5">
    <source>
        <dbReference type="SAM" id="Phobius"/>
    </source>
</evidence>
<evidence type="ECO:0000256" key="3">
    <source>
        <dbReference type="ARBA" id="ARBA00022989"/>
    </source>
</evidence>
<feature type="transmembrane region" description="Helical" evidence="5">
    <location>
        <begin position="171"/>
        <end position="194"/>
    </location>
</feature>
<name>A0A8J9UDM9_9NEOP</name>
<sequence length="201" mass="22215">MEGIGVIMPIENEMTKPQEFLGCPGVLNIAMTAVVALYAFVGFCGYLSFGEEVRGSLTLNLPKDEILAQSAKILVACVMVLSYALIFYVPVDVVWRLIQDRVPARSHRWSVAALRLFGTLFTVGLACAIPRLELFMELVGAVCLSIMGLSLPAIVETVWRWGKDLGPFYWILWKNCLIVFFSLVALVSGVTFSIKSMIDTL</sequence>
<evidence type="ECO:0000256" key="2">
    <source>
        <dbReference type="ARBA" id="ARBA00022692"/>
    </source>
</evidence>
<dbReference type="AlphaFoldDB" id="A0A8J9UDM9"/>
<evidence type="ECO:0000313" key="8">
    <source>
        <dbReference type="Proteomes" id="UP000838878"/>
    </source>
</evidence>
<feature type="transmembrane region" description="Helical" evidence="5">
    <location>
        <begin position="26"/>
        <end position="49"/>
    </location>
</feature>
<dbReference type="Proteomes" id="UP000838878">
    <property type="component" value="Chromosome 12"/>
</dbReference>
<feature type="transmembrane region" description="Helical" evidence="5">
    <location>
        <begin position="112"/>
        <end position="132"/>
    </location>
</feature>
<evidence type="ECO:0000256" key="4">
    <source>
        <dbReference type="ARBA" id="ARBA00023136"/>
    </source>
</evidence>
<evidence type="ECO:0000313" key="7">
    <source>
        <dbReference type="EMBL" id="CAH0717469.1"/>
    </source>
</evidence>
<dbReference type="GO" id="GO:0005774">
    <property type="term" value="C:vacuolar membrane"/>
    <property type="evidence" value="ECO:0007669"/>
    <property type="project" value="TreeGrafter"/>
</dbReference>
<dbReference type="EMBL" id="OV170232">
    <property type="protein sequence ID" value="CAH0717469.1"/>
    <property type="molecule type" value="Genomic_DNA"/>
</dbReference>
<protein>
    <recommendedName>
        <fullName evidence="6">Amino acid transporter transmembrane domain-containing protein</fullName>
    </recommendedName>
</protein>
<feature type="transmembrane region" description="Helical" evidence="5">
    <location>
        <begin position="138"/>
        <end position="159"/>
    </location>
</feature>